<evidence type="ECO:0000313" key="5">
    <source>
        <dbReference type="Proteomes" id="UP000626180"/>
    </source>
</evidence>
<protein>
    <submittedName>
        <fullName evidence="2 3">Cupin</fullName>
    </submittedName>
</protein>
<name>A0A2X2CTP7_PSELU</name>
<dbReference type="InterPro" id="IPR046058">
    <property type="entry name" value="WbuC_cupin"/>
</dbReference>
<dbReference type="Gene3D" id="2.60.120.10">
    <property type="entry name" value="Jelly Rolls"/>
    <property type="match status" value="1"/>
</dbReference>
<dbReference type="NCBIfam" id="TIGR04366">
    <property type="entry name" value="cupin_WbuC"/>
    <property type="match status" value="1"/>
</dbReference>
<reference evidence="3 4" key="1">
    <citation type="submission" date="2018-06" db="EMBL/GenBank/DDBJ databases">
        <authorList>
            <consortium name="Pathogen Informatics"/>
            <person name="Doyle S."/>
        </authorList>
    </citation>
    <scope>NUCLEOTIDE SEQUENCE [LARGE SCALE GENOMIC DNA]</scope>
    <source>
        <strain evidence="3 4">NCTC11842</strain>
    </source>
</reference>
<reference evidence="2 5" key="2">
    <citation type="submission" date="2020-10" db="EMBL/GenBank/DDBJ databases">
        <title>Genome sequences of Pseudomonas isolates.</title>
        <authorList>
            <person name="Wessels L."/>
            <person name="Reich F."/>
            <person name="Hammerl J."/>
        </authorList>
    </citation>
    <scope>NUCLEOTIDE SEQUENCE [LARGE SCALE GENOMIC DNA]</scope>
    <source>
        <strain evidence="2 5">20-MO00624-0</strain>
    </source>
</reference>
<dbReference type="InterPro" id="IPR027565">
    <property type="entry name" value="Cupin_WbuC"/>
</dbReference>
<dbReference type="SUPFAM" id="SSF51182">
    <property type="entry name" value="RmlC-like cupins"/>
    <property type="match status" value="1"/>
</dbReference>
<feature type="domain" description="Cupin fold metalloprotein WbuC cupin" evidence="1">
    <location>
        <begin position="7"/>
        <end position="88"/>
    </location>
</feature>
<dbReference type="Proteomes" id="UP000626180">
    <property type="component" value="Unassembled WGS sequence"/>
</dbReference>
<dbReference type="InterPro" id="IPR014710">
    <property type="entry name" value="RmlC-like_jellyroll"/>
</dbReference>
<evidence type="ECO:0000313" key="3">
    <source>
        <dbReference type="EMBL" id="SPZ11597.1"/>
    </source>
</evidence>
<dbReference type="CDD" id="cd07005">
    <property type="entry name" value="cupin_WbuC-like"/>
    <property type="match status" value="1"/>
</dbReference>
<evidence type="ECO:0000313" key="4">
    <source>
        <dbReference type="Proteomes" id="UP000250443"/>
    </source>
</evidence>
<proteinExistence type="predicted"/>
<dbReference type="EMBL" id="JADMCD010000007">
    <property type="protein sequence ID" value="MBF8641897.1"/>
    <property type="molecule type" value="Genomic_DNA"/>
</dbReference>
<dbReference type="Pfam" id="PF19480">
    <property type="entry name" value="DUF6016"/>
    <property type="match status" value="1"/>
</dbReference>
<gene>
    <name evidence="2" type="ORF">IRZ65_14515</name>
    <name evidence="3" type="ORF">NCTC11842_03843</name>
</gene>
<dbReference type="InterPro" id="IPR011051">
    <property type="entry name" value="RmlC_Cupin_sf"/>
</dbReference>
<dbReference type="AlphaFoldDB" id="A0A2X2CTP7"/>
<evidence type="ECO:0000259" key="1">
    <source>
        <dbReference type="Pfam" id="PF19480"/>
    </source>
</evidence>
<dbReference type="Proteomes" id="UP000250443">
    <property type="component" value="Unassembled WGS sequence"/>
</dbReference>
<accession>A0A2X2CTP7</accession>
<organism evidence="3 4">
    <name type="scientific">Pseudomonas luteola</name>
    <dbReference type="NCBI Taxonomy" id="47886"/>
    <lineage>
        <taxon>Bacteria</taxon>
        <taxon>Pseudomonadati</taxon>
        <taxon>Pseudomonadota</taxon>
        <taxon>Gammaproteobacteria</taxon>
        <taxon>Pseudomonadales</taxon>
        <taxon>Pseudomonadaceae</taxon>
        <taxon>Pseudomonas</taxon>
    </lineage>
</organism>
<dbReference type="EMBL" id="UAUF01000014">
    <property type="protein sequence ID" value="SPZ11597.1"/>
    <property type="molecule type" value="Genomic_DNA"/>
</dbReference>
<keyword evidence="5" id="KW-1185">Reference proteome</keyword>
<sequence>MRGPAFIDQVLFAGLTQQAADSPRLRYHHGFHTMDEPCHRLSIGMQPDTYIAPHRHLDLTKAETLLVLKGRIGVLFFDEEGALTGQRLLEAGGDCVGVDFPPGLYHSLVVLETDTVIFECKAGPFRALQDNEYGPWAPREGEPGTQAYRDWMAARFES</sequence>
<dbReference type="RefSeq" id="WP_010795603.1">
    <property type="nucleotide sequence ID" value="NZ_CP069270.1"/>
</dbReference>
<evidence type="ECO:0000313" key="2">
    <source>
        <dbReference type="EMBL" id="MBF8641897.1"/>
    </source>
</evidence>